<keyword evidence="4" id="KW-0963">Cytoplasm</keyword>
<organism evidence="12">
    <name type="scientific">Ditylum brightwellii</name>
    <dbReference type="NCBI Taxonomy" id="49249"/>
    <lineage>
        <taxon>Eukaryota</taxon>
        <taxon>Sar</taxon>
        <taxon>Stramenopiles</taxon>
        <taxon>Ochrophyta</taxon>
        <taxon>Bacillariophyta</taxon>
        <taxon>Mediophyceae</taxon>
        <taxon>Lithodesmiophycidae</taxon>
        <taxon>Lithodesmiales</taxon>
        <taxon>Lithodesmiaceae</taxon>
        <taxon>Ditylum</taxon>
    </lineage>
</organism>
<evidence type="ECO:0000256" key="9">
    <source>
        <dbReference type="ARBA" id="ARBA00025699"/>
    </source>
</evidence>
<gene>
    <name evidence="12" type="ORF">DBRI00130_LOCUS36148</name>
    <name evidence="13" type="ORF">DBRI00130_LOCUS36151</name>
</gene>
<reference evidence="12" key="1">
    <citation type="submission" date="2021-01" db="EMBL/GenBank/DDBJ databases">
        <authorList>
            <person name="Corre E."/>
            <person name="Pelletier E."/>
            <person name="Niang G."/>
            <person name="Scheremetjew M."/>
            <person name="Finn R."/>
            <person name="Kale V."/>
            <person name="Holt S."/>
            <person name="Cochrane G."/>
            <person name="Meng A."/>
            <person name="Brown T."/>
            <person name="Cohen L."/>
        </authorList>
    </citation>
    <scope>NUCLEOTIDE SEQUENCE</scope>
    <source>
        <strain evidence="12">GSO104</strain>
    </source>
</reference>
<dbReference type="EMBL" id="HBNS01046767">
    <property type="protein sequence ID" value="CAE4647354.1"/>
    <property type="molecule type" value="Transcribed_RNA"/>
</dbReference>
<comment type="similarity">
    <text evidence="2">Belongs to the RNA methyltransferase RsmE family.</text>
</comment>
<dbReference type="NCBIfam" id="TIGR00046">
    <property type="entry name" value="RsmE family RNA methyltransferase"/>
    <property type="match status" value="1"/>
</dbReference>
<evidence type="ECO:0000256" key="2">
    <source>
        <dbReference type="ARBA" id="ARBA00005528"/>
    </source>
</evidence>
<dbReference type="Pfam" id="PF04452">
    <property type="entry name" value="Methyltrans_RNA"/>
    <property type="match status" value="1"/>
</dbReference>
<dbReference type="InterPro" id="IPR029028">
    <property type="entry name" value="Alpha/beta_knot_MTases"/>
</dbReference>
<keyword evidence="5" id="KW-0698">rRNA processing</keyword>
<dbReference type="GO" id="GO:0005737">
    <property type="term" value="C:cytoplasm"/>
    <property type="evidence" value="ECO:0007669"/>
    <property type="project" value="UniProtKB-SubCell"/>
</dbReference>
<dbReference type="PANTHER" id="PTHR30027">
    <property type="entry name" value="RIBOSOMAL RNA SMALL SUBUNIT METHYLTRANSFERASE E"/>
    <property type="match status" value="1"/>
</dbReference>
<protein>
    <recommendedName>
        <fullName evidence="3">16S rRNA (uracil(1498)-N(3))-methyltransferase</fullName>
        <ecNumber evidence="3">2.1.1.193</ecNumber>
    </recommendedName>
</protein>
<evidence type="ECO:0000256" key="10">
    <source>
        <dbReference type="ARBA" id="ARBA00047944"/>
    </source>
</evidence>
<keyword evidence="6" id="KW-0489">Methyltransferase</keyword>
<evidence type="ECO:0000256" key="6">
    <source>
        <dbReference type="ARBA" id="ARBA00022603"/>
    </source>
</evidence>
<dbReference type="InterPro" id="IPR046886">
    <property type="entry name" value="RsmE_MTase_dom"/>
</dbReference>
<dbReference type="InterPro" id="IPR029026">
    <property type="entry name" value="tRNA_m1G_MTases_N"/>
</dbReference>
<dbReference type="SUPFAM" id="SSF75217">
    <property type="entry name" value="alpha/beta knot"/>
    <property type="match status" value="1"/>
</dbReference>
<dbReference type="EMBL" id="HBNS01046770">
    <property type="protein sequence ID" value="CAE4647359.1"/>
    <property type="molecule type" value="Transcribed_RNA"/>
</dbReference>
<comment type="function">
    <text evidence="9">Specifically methylates the N3 position of the uracil ring of uridine 1498 (m3U1498) in 16S rRNA. Acts on the fully assembled 30S ribosomal subunit.</text>
</comment>
<keyword evidence="7" id="KW-0808">Transferase</keyword>
<evidence type="ECO:0000313" key="12">
    <source>
        <dbReference type="EMBL" id="CAE4647354.1"/>
    </source>
</evidence>
<dbReference type="AlphaFoldDB" id="A0A6V2MGD3"/>
<dbReference type="GO" id="GO:0070042">
    <property type="term" value="F:rRNA (uridine-N3-)-methyltransferase activity"/>
    <property type="evidence" value="ECO:0007669"/>
    <property type="project" value="TreeGrafter"/>
</dbReference>
<evidence type="ECO:0000256" key="4">
    <source>
        <dbReference type="ARBA" id="ARBA00022490"/>
    </source>
</evidence>
<evidence type="ECO:0000313" key="13">
    <source>
        <dbReference type="EMBL" id="CAE4647359.1"/>
    </source>
</evidence>
<evidence type="ECO:0000256" key="5">
    <source>
        <dbReference type="ARBA" id="ARBA00022552"/>
    </source>
</evidence>
<evidence type="ECO:0000256" key="7">
    <source>
        <dbReference type="ARBA" id="ARBA00022679"/>
    </source>
</evidence>
<dbReference type="CDD" id="cd18084">
    <property type="entry name" value="RsmE-like"/>
    <property type="match status" value="1"/>
</dbReference>
<feature type="domain" description="Ribosomal RNA small subunit methyltransferase E methyltransferase" evidence="11">
    <location>
        <begin position="248"/>
        <end position="439"/>
    </location>
</feature>
<dbReference type="GO" id="GO:0070475">
    <property type="term" value="P:rRNA base methylation"/>
    <property type="evidence" value="ECO:0007669"/>
    <property type="project" value="TreeGrafter"/>
</dbReference>
<sequence length="447" mass="49798">MSKLQAPSLPFYSCKNRTNTLALILPFIIFMSLHSSMTSAWSNIPKMINTIDWSLVLKKTLTSSKLHPSSIHATQMFSLGVVSTRQQSLFCHHATTQRRQFHSSSALYLNRFLFDPCEVEGLIKPNNNDDECNEENSSTAPYVTLPKNDYRTVHAAKILNVHNGDTIRAGIVGEDDLISNDDASSYQNSGLITDEAVIEWLPEGKIKKAEPTKNGDPPGSLRVLLHSLTSPYTTPSDDTASSSSSYSQPVSLILALPRPLQLGRILPMVAQLGVDHLVLTSAQKVPKDYFGSHLFRKPNELRRHLIEGLCQAGDVKIPKVTVVRRLKPFLEDDLDSMFPLDEYARVIAHPQREKIVLENGETIIPAPPLRMRDVVFPESSNTEQEQHQQPRIVLAVGPEGGWAEDYELNMFQKCGFQQITLGKRVLRSDVAVVSLLSLAHDVCAARQ</sequence>
<evidence type="ECO:0000256" key="3">
    <source>
        <dbReference type="ARBA" id="ARBA00012328"/>
    </source>
</evidence>
<proteinExistence type="inferred from homology"/>
<dbReference type="InterPro" id="IPR006700">
    <property type="entry name" value="RsmE"/>
</dbReference>
<comment type="catalytic activity">
    <reaction evidence="10">
        <text>uridine(1498) in 16S rRNA + S-adenosyl-L-methionine = N(3)-methyluridine(1498) in 16S rRNA + S-adenosyl-L-homocysteine + H(+)</text>
        <dbReference type="Rhea" id="RHEA:42920"/>
        <dbReference type="Rhea" id="RHEA-COMP:10283"/>
        <dbReference type="Rhea" id="RHEA-COMP:10284"/>
        <dbReference type="ChEBI" id="CHEBI:15378"/>
        <dbReference type="ChEBI" id="CHEBI:57856"/>
        <dbReference type="ChEBI" id="CHEBI:59789"/>
        <dbReference type="ChEBI" id="CHEBI:65315"/>
        <dbReference type="ChEBI" id="CHEBI:74502"/>
        <dbReference type="EC" id="2.1.1.193"/>
    </reaction>
</comment>
<evidence type="ECO:0000256" key="8">
    <source>
        <dbReference type="ARBA" id="ARBA00022691"/>
    </source>
</evidence>
<keyword evidence="8" id="KW-0949">S-adenosyl-L-methionine</keyword>
<name>A0A6V2MGD3_9STRA</name>
<dbReference type="Gene3D" id="3.40.1280.10">
    <property type="match status" value="1"/>
</dbReference>
<dbReference type="EC" id="2.1.1.193" evidence="3"/>
<comment type="subcellular location">
    <subcellularLocation>
        <location evidence="1">Cytoplasm</location>
    </subcellularLocation>
</comment>
<accession>A0A6V2MGD3</accession>
<dbReference type="PANTHER" id="PTHR30027:SF3">
    <property type="entry name" value="16S RRNA (URACIL(1498)-N(3))-METHYLTRANSFERASE"/>
    <property type="match status" value="1"/>
</dbReference>
<evidence type="ECO:0000256" key="1">
    <source>
        <dbReference type="ARBA" id="ARBA00004496"/>
    </source>
</evidence>
<evidence type="ECO:0000259" key="11">
    <source>
        <dbReference type="Pfam" id="PF04452"/>
    </source>
</evidence>